<comment type="caution">
    <text evidence="11">The sequence shown here is derived from an EMBL/GenBank/DDBJ whole genome shotgun (WGS) entry which is preliminary data.</text>
</comment>
<dbReference type="InterPro" id="IPR018317">
    <property type="entry name" value="QueC"/>
</dbReference>
<evidence type="ECO:0000256" key="4">
    <source>
        <dbReference type="ARBA" id="ARBA00022741"/>
    </source>
</evidence>
<dbReference type="RefSeq" id="WP_164614819.1">
    <property type="nucleotide sequence ID" value="NZ_JAAIKE010000009.1"/>
</dbReference>
<dbReference type="PANTHER" id="PTHR42914">
    <property type="entry name" value="7-CYANO-7-DEAZAGUANINE SYNTHASE"/>
    <property type="match status" value="1"/>
</dbReference>
<keyword evidence="2" id="KW-0436">Ligase</keyword>
<keyword evidence="4" id="KW-0547">Nucleotide-binding</keyword>
<dbReference type="GO" id="GO:0046872">
    <property type="term" value="F:metal ion binding"/>
    <property type="evidence" value="ECO:0007669"/>
    <property type="project" value="UniProtKB-KW"/>
</dbReference>
<protein>
    <recommendedName>
        <fullName evidence="9">7-cyano-7-deazaguanine synthase</fullName>
        <ecNumber evidence="9">6.3.4.20</ecNumber>
    </recommendedName>
</protein>
<comment type="catalytic activity">
    <reaction evidence="10">
        <text>7-carboxy-7-carbaguanine + NH4(+) + 2 ATP = 7-cyano-7-carbaguanine + 2 AMP + 2 diphosphate + 2 H(+)</text>
        <dbReference type="Rhea" id="RHEA:27982"/>
        <dbReference type="ChEBI" id="CHEBI:15378"/>
        <dbReference type="ChEBI" id="CHEBI:28938"/>
        <dbReference type="ChEBI" id="CHEBI:30616"/>
        <dbReference type="ChEBI" id="CHEBI:33019"/>
        <dbReference type="ChEBI" id="CHEBI:45075"/>
        <dbReference type="ChEBI" id="CHEBI:61036"/>
        <dbReference type="ChEBI" id="CHEBI:456215"/>
        <dbReference type="EC" id="6.3.4.20"/>
    </reaction>
</comment>
<evidence type="ECO:0000256" key="10">
    <source>
        <dbReference type="ARBA" id="ARBA00047890"/>
    </source>
</evidence>
<gene>
    <name evidence="11" type="ORF">G3572_18955</name>
</gene>
<reference evidence="11 12" key="1">
    <citation type="submission" date="2020-02" db="EMBL/GenBank/DDBJ databases">
        <title>Rhodobacter algicola sp. nov., isolated from microalga culture.</title>
        <authorList>
            <person name="Park C.-Y."/>
        </authorList>
    </citation>
    <scope>NUCLEOTIDE SEQUENCE [LARGE SCALE GENOMIC DNA]</scope>
    <source>
        <strain evidence="11 12">ETT8</strain>
    </source>
</reference>
<keyword evidence="3" id="KW-0479">Metal-binding</keyword>
<dbReference type="Gene3D" id="3.40.50.620">
    <property type="entry name" value="HUPs"/>
    <property type="match status" value="1"/>
</dbReference>
<evidence type="ECO:0000256" key="6">
    <source>
        <dbReference type="ARBA" id="ARBA00022833"/>
    </source>
</evidence>
<dbReference type="GO" id="GO:0016874">
    <property type="term" value="F:ligase activity"/>
    <property type="evidence" value="ECO:0007669"/>
    <property type="project" value="UniProtKB-KW"/>
</dbReference>
<evidence type="ECO:0000256" key="8">
    <source>
        <dbReference type="ARBA" id="ARBA00037993"/>
    </source>
</evidence>
<keyword evidence="6" id="KW-0862">Zinc</keyword>
<dbReference type="EMBL" id="JAAIKE010000009">
    <property type="protein sequence ID" value="NEX48290.1"/>
    <property type="molecule type" value="Genomic_DNA"/>
</dbReference>
<evidence type="ECO:0000256" key="9">
    <source>
        <dbReference type="ARBA" id="ARBA00039149"/>
    </source>
</evidence>
<sequence length="620" mass="69466">MKRCLIECGVPQASEADALAMNVSEPGKNVNLRIDYISRSMIGNIPDLLIDLLEVAAYVYCADQRIARGSAMLTNFGEDWRRSLTFSIPVRHPEVWQRADVQELLIDTLGFLSDDSYEFSFRKAEAPVQPRELYFPELLDAFQENDEVALFSGGVDSFAGAVNDIVTLGKSVTLVGHYSSTKVRNVQEELIRDLRQRGYERRVSYVPVWVSNEVAKPVEFTQRTRSFLFACLGLVVAQMSGKNGFSFYENGVVSINPPLAGDVVGGRATRTTHPKVLRGLEALFSTLLDSEIEIRTPLQWLTKKEVTQKIADAGVADMLAATVSCTRPRSWTVKQKHCGLCSQCIDRRFAILAAGLEKFEPSQNYKRDLLLGDRSADDELRMALSYVAFFRDVAAMPKARFLSGFQQVISALDHFPDLSVDEAGSRLFELFQRHARSVEEVIARALIEHGDRLYRGEVPSGSLLATCFTRDHVEIAPESDYDRQATDFVDKLSAPILEFAVDHDAEQVLFHGGHLLEGANYRFVNALIENFRKAKRTRSEVQFMPPHDVADKIGISEQSMRQQLRRLRDALDPLAVMLGIPLDQDSFIETKDRAGYRLNPACREIALGDIHPPNPAASQE</sequence>
<evidence type="ECO:0000256" key="3">
    <source>
        <dbReference type="ARBA" id="ARBA00022723"/>
    </source>
</evidence>
<comment type="similarity">
    <text evidence="8">Belongs to the QueC family.</text>
</comment>
<dbReference type="Proteomes" id="UP000481421">
    <property type="component" value="Unassembled WGS sequence"/>
</dbReference>
<organism evidence="11 12">
    <name type="scientific">Pseudotabrizicola algicola</name>
    <dbReference type="NCBI Taxonomy" id="2709381"/>
    <lineage>
        <taxon>Bacteria</taxon>
        <taxon>Pseudomonadati</taxon>
        <taxon>Pseudomonadota</taxon>
        <taxon>Alphaproteobacteria</taxon>
        <taxon>Rhodobacterales</taxon>
        <taxon>Paracoccaceae</taxon>
        <taxon>Pseudotabrizicola</taxon>
    </lineage>
</organism>
<proteinExistence type="inferred from homology"/>
<keyword evidence="7" id="KW-0067">ATP-binding</keyword>
<dbReference type="GO" id="GO:0008616">
    <property type="term" value="P:tRNA queuosine(34) biosynthetic process"/>
    <property type="evidence" value="ECO:0007669"/>
    <property type="project" value="UniProtKB-KW"/>
</dbReference>
<evidence type="ECO:0000313" key="11">
    <source>
        <dbReference type="EMBL" id="NEX48290.1"/>
    </source>
</evidence>
<evidence type="ECO:0000256" key="5">
    <source>
        <dbReference type="ARBA" id="ARBA00022785"/>
    </source>
</evidence>
<accession>A0A6B3RQ90</accession>
<dbReference type="SUPFAM" id="SSF52402">
    <property type="entry name" value="Adenine nucleotide alpha hydrolases-like"/>
    <property type="match status" value="1"/>
</dbReference>
<keyword evidence="12" id="KW-1185">Reference proteome</keyword>
<dbReference type="EC" id="6.3.4.20" evidence="9"/>
<keyword evidence="5" id="KW-0671">Queuosine biosynthesis</keyword>
<dbReference type="AlphaFoldDB" id="A0A6B3RQ90"/>
<dbReference type="GO" id="GO:0005524">
    <property type="term" value="F:ATP binding"/>
    <property type="evidence" value="ECO:0007669"/>
    <property type="project" value="UniProtKB-KW"/>
</dbReference>
<name>A0A6B3RQ90_9RHOB</name>
<evidence type="ECO:0000313" key="12">
    <source>
        <dbReference type="Proteomes" id="UP000481421"/>
    </source>
</evidence>
<evidence type="ECO:0000256" key="2">
    <source>
        <dbReference type="ARBA" id="ARBA00022598"/>
    </source>
</evidence>
<evidence type="ECO:0000256" key="1">
    <source>
        <dbReference type="ARBA" id="ARBA00005061"/>
    </source>
</evidence>
<dbReference type="PANTHER" id="PTHR42914:SF1">
    <property type="entry name" value="7-CYANO-7-DEAZAGUANINE SYNTHASE"/>
    <property type="match status" value="1"/>
</dbReference>
<dbReference type="Pfam" id="PF06508">
    <property type="entry name" value="QueC"/>
    <property type="match status" value="1"/>
</dbReference>
<comment type="pathway">
    <text evidence="1">Purine metabolism; 7-cyano-7-deazaguanine biosynthesis.</text>
</comment>
<evidence type="ECO:0000256" key="7">
    <source>
        <dbReference type="ARBA" id="ARBA00022840"/>
    </source>
</evidence>
<dbReference type="InterPro" id="IPR014729">
    <property type="entry name" value="Rossmann-like_a/b/a_fold"/>
</dbReference>